<keyword evidence="8" id="KW-1185">Reference proteome</keyword>
<comment type="caution">
    <text evidence="7">The sequence shown here is derived from an EMBL/GenBank/DDBJ whole genome shotgun (WGS) entry which is preliminary data.</text>
</comment>
<dbReference type="Proteomes" id="UP000580654">
    <property type="component" value="Unassembled WGS sequence"/>
</dbReference>
<dbReference type="GO" id="GO:0005886">
    <property type="term" value="C:plasma membrane"/>
    <property type="evidence" value="ECO:0007669"/>
    <property type="project" value="UniProtKB-SubCell"/>
</dbReference>
<organism evidence="7 8">
    <name type="scientific">Muricoccus pecuniae</name>
    <dbReference type="NCBI Taxonomy" id="693023"/>
    <lineage>
        <taxon>Bacteria</taxon>
        <taxon>Pseudomonadati</taxon>
        <taxon>Pseudomonadota</taxon>
        <taxon>Alphaproteobacteria</taxon>
        <taxon>Acetobacterales</taxon>
        <taxon>Roseomonadaceae</taxon>
        <taxon>Muricoccus</taxon>
    </lineage>
</organism>
<evidence type="ECO:0000313" key="8">
    <source>
        <dbReference type="Proteomes" id="UP000580654"/>
    </source>
</evidence>
<dbReference type="Pfam" id="PF01810">
    <property type="entry name" value="LysE"/>
    <property type="match status" value="1"/>
</dbReference>
<feature type="transmembrane region" description="Helical" evidence="6">
    <location>
        <begin position="76"/>
        <end position="97"/>
    </location>
</feature>
<keyword evidence="2" id="KW-1003">Cell membrane</keyword>
<evidence type="ECO:0000256" key="2">
    <source>
        <dbReference type="ARBA" id="ARBA00022475"/>
    </source>
</evidence>
<dbReference type="RefSeq" id="WP_184514196.1">
    <property type="nucleotide sequence ID" value="NZ_JACIJD010000003.1"/>
</dbReference>
<protein>
    <submittedName>
        <fullName evidence="7">Threonine/homoserine/homoserine lactone efflux protein</fullName>
    </submittedName>
</protein>
<dbReference type="InterPro" id="IPR001123">
    <property type="entry name" value="LeuE-type"/>
</dbReference>
<feature type="transmembrane region" description="Helical" evidence="6">
    <location>
        <begin position="190"/>
        <end position="208"/>
    </location>
</feature>
<proteinExistence type="predicted"/>
<feature type="transmembrane region" description="Helical" evidence="6">
    <location>
        <begin position="43"/>
        <end position="69"/>
    </location>
</feature>
<dbReference type="AlphaFoldDB" id="A0A840YE83"/>
<evidence type="ECO:0000256" key="3">
    <source>
        <dbReference type="ARBA" id="ARBA00022692"/>
    </source>
</evidence>
<sequence>MPVDPALLLACTLASLVVAISPGPDMMFVLGQTLAGGTRRGWAAAMGIYLGAAVHILLAALGVAALLAAEPALFTALRLAGGAYLLWLGFGALRAAWAGTPAGAPPAGAARRVLLQGALTNLTNPKVALFFLAFLPQFVSPSPGRAPEWAQMLILGPILPLVSVPVFAAIIAGAAGAAGLLSRSARAARWLNGVAGAIFLGLGARLIVSRA</sequence>
<dbReference type="PIRSF" id="PIRSF006324">
    <property type="entry name" value="LeuE"/>
    <property type="match status" value="1"/>
</dbReference>
<dbReference type="EMBL" id="JACIJD010000003">
    <property type="protein sequence ID" value="MBB5692812.1"/>
    <property type="molecule type" value="Genomic_DNA"/>
</dbReference>
<keyword evidence="5 6" id="KW-0472">Membrane</keyword>
<evidence type="ECO:0000256" key="1">
    <source>
        <dbReference type="ARBA" id="ARBA00004651"/>
    </source>
</evidence>
<dbReference type="GO" id="GO:0015171">
    <property type="term" value="F:amino acid transmembrane transporter activity"/>
    <property type="evidence" value="ECO:0007669"/>
    <property type="project" value="TreeGrafter"/>
</dbReference>
<evidence type="ECO:0000256" key="5">
    <source>
        <dbReference type="ARBA" id="ARBA00023136"/>
    </source>
</evidence>
<evidence type="ECO:0000256" key="4">
    <source>
        <dbReference type="ARBA" id="ARBA00022989"/>
    </source>
</evidence>
<keyword evidence="4 6" id="KW-1133">Transmembrane helix</keyword>
<evidence type="ECO:0000256" key="6">
    <source>
        <dbReference type="SAM" id="Phobius"/>
    </source>
</evidence>
<dbReference type="PANTHER" id="PTHR30086:SF20">
    <property type="entry name" value="ARGININE EXPORTER PROTEIN ARGO-RELATED"/>
    <property type="match status" value="1"/>
</dbReference>
<keyword evidence="3 6" id="KW-0812">Transmembrane</keyword>
<gene>
    <name evidence="7" type="ORF">FHS87_000831</name>
</gene>
<reference evidence="7 8" key="1">
    <citation type="submission" date="2020-08" db="EMBL/GenBank/DDBJ databases">
        <title>Genomic Encyclopedia of Type Strains, Phase IV (KMG-IV): sequencing the most valuable type-strain genomes for metagenomic binning, comparative biology and taxonomic classification.</title>
        <authorList>
            <person name="Goeker M."/>
        </authorList>
    </citation>
    <scope>NUCLEOTIDE SEQUENCE [LARGE SCALE GENOMIC DNA]</scope>
    <source>
        <strain evidence="7 8">DSM 25622</strain>
    </source>
</reference>
<feature type="transmembrane region" description="Helical" evidence="6">
    <location>
        <begin position="149"/>
        <end position="178"/>
    </location>
</feature>
<accession>A0A840YE83</accession>
<dbReference type="PANTHER" id="PTHR30086">
    <property type="entry name" value="ARGININE EXPORTER PROTEIN ARGO"/>
    <property type="match status" value="1"/>
</dbReference>
<name>A0A840YE83_9PROT</name>
<comment type="subcellular location">
    <subcellularLocation>
        <location evidence="1">Cell membrane</location>
        <topology evidence="1">Multi-pass membrane protein</topology>
    </subcellularLocation>
</comment>
<evidence type="ECO:0000313" key="7">
    <source>
        <dbReference type="EMBL" id="MBB5692812.1"/>
    </source>
</evidence>